<dbReference type="RefSeq" id="WP_141377753.1">
    <property type="nucleotide sequence ID" value="NZ_BAPL01000026.1"/>
</dbReference>
<protein>
    <submittedName>
        <fullName evidence="2">Uncharacterized protein</fullName>
    </submittedName>
</protein>
<keyword evidence="3" id="KW-1185">Reference proteome</keyword>
<dbReference type="EMBL" id="BJMV01000016">
    <property type="protein sequence ID" value="GEB86528.1"/>
    <property type="molecule type" value="Genomic_DNA"/>
</dbReference>
<reference evidence="2 3" key="1">
    <citation type="submission" date="2019-06" db="EMBL/GenBank/DDBJ databases">
        <title>Whole genome shotgun sequence of Acetobacter peroxydans NBRC 13755.</title>
        <authorList>
            <person name="Hosoyama A."/>
            <person name="Uohara A."/>
            <person name="Ohji S."/>
            <person name="Ichikawa N."/>
        </authorList>
    </citation>
    <scope>NUCLEOTIDE SEQUENCE [LARGE SCALE GENOMIC DNA]</scope>
    <source>
        <strain evidence="2 3">NBRC 13755</strain>
    </source>
</reference>
<keyword evidence="1" id="KW-0472">Membrane</keyword>
<evidence type="ECO:0000313" key="2">
    <source>
        <dbReference type="EMBL" id="GEB86528.1"/>
    </source>
</evidence>
<organism evidence="2 3">
    <name type="scientific">Acetobacter peroxydans</name>
    <dbReference type="NCBI Taxonomy" id="104098"/>
    <lineage>
        <taxon>Bacteria</taxon>
        <taxon>Pseudomonadati</taxon>
        <taxon>Pseudomonadota</taxon>
        <taxon>Alphaproteobacteria</taxon>
        <taxon>Acetobacterales</taxon>
        <taxon>Acetobacteraceae</taxon>
        <taxon>Acetobacter</taxon>
    </lineage>
</organism>
<evidence type="ECO:0000256" key="1">
    <source>
        <dbReference type="SAM" id="Phobius"/>
    </source>
</evidence>
<dbReference type="OrthoDB" id="7219607at2"/>
<feature type="transmembrane region" description="Helical" evidence="1">
    <location>
        <begin position="16"/>
        <end position="40"/>
    </location>
</feature>
<keyword evidence="1" id="KW-1133">Transmembrane helix</keyword>
<comment type="caution">
    <text evidence="2">The sequence shown here is derived from an EMBL/GenBank/DDBJ whole genome shotgun (WGS) entry which is preliminary data.</text>
</comment>
<gene>
    <name evidence="2" type="ORF">APE01nite_23250</name>
</gene>
<keyword evidence="1" id="KW-0812">Transmembrane</keyword>
<proteinExistence type="predicted"/>
<dbReference type="Proteomes" id="UP000317730">
    <property type="component" value="Unassembled WGS sequence"/>
</dbReference>
<evidence type="ECO:0000313" key="3">
    <source>
        <dbReference type="Proteomes" id="UP000317730"/>
    </source>
</evidence>
<name>A0A4Y3TXR1_9PROT</name>
<sequence length="133" mass="13435">MAQENEAAPEYRTPRVLLGAVIGMGVLIVVGTAFLIGVILHRMNGGGHQAPPGVPLVEAPPAPASITVPGGVGAGAPVVHLPLGADEHLLGMTRVQDGLVALHVSGPHGERVLLWQVGAGQVRPGLDTAVPVP</sequence>
<dbReference type="AlphaFoldDB" id="A0A4Y3TXR1"/>
<accession>A0A4Y3TXR1</accession>